<dbReference type="FunFam" id="2.170.130.10:FF:000003">
    <property type="entry name" value="SusC/RagA family TonB-linked outer membrane protein"/>
    <property type="match status" value="1"/>
</dbReference>
<dbReference type="InterPro" id="IPR039426">
    <property type="entry name" value="TonB-dep_rcpt-like"/>
</dbReference>
<feature type="domain" description="TonB-dependent receptor plug" evidence="11">
    <location>
        <begin position="129"/>
        <end position="234"/>
    </location>
</feature>
<dbReference type="InterPro" id="IPR012910">
    <property type="entry name" value="Plug_dom"/>
</dbReference>
<dbReference type="GO" id="GO:0009279">
    <property type="term" value="C:cell outer membrane"/>
    <property type="evidence" value="ECO:0007669"/>
    <property type="project" value="UniProtKB-SubCell"/>
</dbReference>
<dbReference type="InterPro" id="IPR000531">
    <property type="entry name" value="Beta-barrel_TonB"/>
</dbReference>
<reference evidence="12" key="2">
    <citation type="submission" date="2020-09" db="EMBL/GenBank/DDBJ databases">
        <authorList>
            <person name="Sun Q."/>
            <person name="Ohkuma M."/>
        </authorList>
    </citation>
    <scope>NUCLEOTIDE SEQUENCE</scope>
    <source>
        <strain evidence="12">JCM 12862</strain>
    </source>
</reference>
<evidence type="ECO:0000256" key="2">
    <source>
        <dbReference type="ARBA" id="ARBA00022448"/>
    </source>
</evidence>
<dbReference type="NCBIfam" id="TIGR04056">
    <property type="entry name" value="OMP_RagA_SusC"/>
    <property type="match status" value="1"/>
</dbReference>
<dbReference type="Gene3D" id="2.170.130.10">
    <property type="entry name" value="TonB-dependent receptor, plug domain"/>
    <property type="match status" value="1"/>
</dbReference>
<dbReference type="InterPro" id="IPR023996">
    <property type="entry name" value="TonB-dep_OMP_SusC/RagA"/>
</dbReference>
<keyword evidence="7 8" id="KW-0998">Cell outer membrane</keyword>
<dbReference type="Pfam" id="PF00593">
    <property type="entry name" value="TonB_dep_Rec_b-barrel"/>
    <property type="match status" value="1"/>
</dbReference>
<dbReference type="InterPro" id="IPR023997">
    <property type="entry name" value="TonB-dep_OMP_SusC/RagA_CS"/>
</dbReference>
<comment type="subcellular location">
    <subcellularLocation>
        <location evidence="1 8">Cell outer membrane</location>
        <topology evidence="1 8">Multi-pass membrane protein</topology>
    </subcellularLocation>
</comment>
<reference evidence="12" key="1">
    <citation type="journal article" date="2014" name="Int. J. Syst. Evol. Microbiol.">
        <title>Complete genome sequence of Corynebacterium casei LMG S-19264T (=DSM 44701T), isolated from a smear-ripened cheese.</title>
        <authorList>
            <consortium name="US DOE Joint Genome Institute (JGI-PGF)"/>
            <person name="Walter F."/>
            <person name="Albersmeier A."/>
            <person name="Kalinowski J."/>
            <person name="Ruckert C."/>
        </authorList>
    </citation>
    <scope>NUCLEOTIDE SEQUENCE</scope>
    <source>
        <strain evidence="12">JCM 12862</strain>
    </source>
</reference>
<keyword evidence="6 8" id="KW-0472">Membrane</keyword>
<gene>
    <name evidence="12" type="ORF">GCM10007962_20670</name>
</gene>
<organism evidence="12 13">
    <name type="scientific">Yeosuana aromativorans</name>
    <dbReference type="NCBI Taxonomy" id="288019"/>
    <lineage>
        <taxon>Bacteria</taxon>
        <taxon>Pseudomonadati</taxon>
        <taxon>Bacteroidota</taxon>
        <taxon>Flavobacteriia</taxon>
        <taxon>Flavobacteriales</taxon>
        <taxon>Flavobacteriaceae</taxon>
        <taxon>Yeosuana</taxon>
    </lineage>
</organism>
<evidence type="ECO:0000256" key="1">
    <source>
        <dbReference type="ARBA" id="ARBA00004571"/>
    </source>
</evidence>
<evidence type="ECO:0000259" key="10">
    <source>
        <dbReference type="Pfam" id="PF00593"/>
    </source>
</evidence>
<evidence type="ECO:0000256" key="3">
    <source>
        <dbReference type="ARBA" id="ARBA00022452"/>
    </source>
</evidence>
<keyword evidence="13" id="KW-1185">Reference proteome</keyword>
<dbReference type="SUPFAM" id="SSF56935">
    <property type="entry name" value="Porins"/>
    <property type="match status" value="1"/>
</dbReference>
<evidence type="ECO:0000256" key="8">
    <source>
        <dbReference type="PROSITE-ProRule" id="PRU01360"/>
    </source>
</evidence>
<feature type="domain" description="TonB-dependent receptor-like beta-barrel" evidence="10">
    <location>
        <begin position="460"/>
        <end position="1048"/>
    </location>
</feature>
<keyword evidence="4 8" id="KW-0812">Transmembrane</keyword>
<dbReference type="EMBL" id="BMNR01000004">
    <property type="protein sequence ID" value="GGK26245.1"/>
    <property type="molecule type" value="Genomic_DNA"/>
</dbReference>
<dbReference type="InterPro" id="IPR037066">
    <property type="entry name" value="Plug_dom_sf"/>
</dbReference>
<sequence>MIFELTNSNNYKMKTKFSGILTLLLAFVVQLTFAQEKTISGTVSDASGLPLPGATVLIKGTTTGTSTDFDGKYSIKANQGATLVFSFVGYTTKEIPVGTSNTINLTLQEDATALDEVLVVGYGTSTKEAFAGTAQKIKTENLEVKNFSNVSQAIAGEVAGVTVINTSGQPGTVSTIRIRGYGSVNGNREPLYVVDGVPYTGSLNAINPADIKSTTVLKDATATAIYGSRGANGVILITTKNGSATDSYIELDVKTGINAQLIPRYNVIQSPEEYIGYVWEGIYNRGVISGESDPTAFANANLFGAGYLAPEYNMWNVANASQLIDPSTHMVRPGVTRRYTPGLYKDAAFDSAFRNEGNLRMGGGNDKSTYFFSLGYLNDDGYAIKTSYDRYTTRLNLSSNIKEWLTVGANIGYAYATSLNNGQTVGSENVFEFADKMAPIFPVYLRDSNYQLVPDPIFGGYQYDYGGVSWTNNGFAGDRNRNNANNLNPIASAIYDYNGFKRHELNGNFNMKIKFSDALTFESRYGAQYSMERYKSYTNPFYGTATGDGGSLYARDRERLGTNFLQLLRYKNKFGDHSLEALAAHESTEYTFTQSDQFKGKVVVDGLKELDNFVNNLSPPGGYNEGYSIESYFGQINYDYQEKYFLTGSVRTDGASRFVNDKWGTFGSVGAAWVASKESFLKSNVLTFLKLKASYGIIGDQGGVGYYSGYDTYNTSLLGGGIAISPNTNGNPDLTWEEAKMFQTGVEFTLGSFLDGSIDFYNKFTDNLIFDRRVGPSQGIAIIQVNDGKLRNQGIEFDFTAHLIDSKDFKLDFSANGEILNNELVKMPLDPANDNKPKVLDVSAGDYGYSEGHSIYDFYLREWAGVDPSDGAPMWYQYFNDANSNGVLDSGEESISSMTQYLYDNPDAVVAKQVTKTYANATNKYVGKSGIPDVRGAFRLGGTFKNFNFSTQFTYSIGGWAEDYQYGELMSDRFGVLGSNYHKDIANRWMQPGDITNVPRISDGMDQTASSTSTRFLTKTDYLALNNAMIGYTFPEKFLTNTGINLINVWVSGDNLLMKTARNGFNPTTSESGSSGRRLYAPLTTFTLGVRVKF</sequence>
<keyword evidence="5 9" id="KW-0798">TonB box</keyword>
<evidence type="ECO:0000259" key="11">
    <source>
        <dbReference type="Pfam" id="PF07715"/>
    </source>
</evidence>
<proteinExistence type="inferred from homology"/>
<evidence type="ECO:0000313" key="13">
    <source>
        <dbReference type="Proteomes" id="UP000612329"/>
    </source>
</evidence>
<name>A0A8J3BT69_9FLAO</name>
<dbReference type="Pfam" id="PF13715">
    <property type="entry name" value="CarbopepD_reg_2"/>
    <property type="match status" value="1"/>
</dbReference>
<dbReference type="Proteomes" id="UP000612329">
    <property type="component" value="Unassembled WGS sequence"/>
</dbReference>
<dbReference type="InterPro" id="IPR036942">
    <property type="entry name" value="Beta-barrel_TonB_sf"/>
</dbReference>
<evidence type="ECO:0000313" key="12">
    <source>
        <dbReference type="EMBL" id="GGK26245.1"/>
    </source>
</evidence>
<dbReference type="AlphaFoldDB" id="A0A8J3BT69"/>
<dbReference type="NCBIfam" id="TIGR04057">
    <property type="entry name" value="SusC_RagA_signa"/>
    <property type="match status" value="1"/>
</dbReference>
<dbReference type="Gene3D" id="2.60.40.1120">
    <property type="entry name" value="Carboxypeptidase-like, regulatory domain"/>
    <property type="match status" value="1"/>
</dbReference>
<comment type="similarity">
    <text evidence="8 9">Belongs to the TonB-dependent receptor family.</text>
</comment>
<dbReference type="FunFam" id="2.60.40.1120:FF:000003">
    <property type="entry name" value="Outer membrane protein Omp121"/>
    <property type="match status" value="1"/>
</dbReference>
<keyword evidence="2 8" id="KW-0813">Transport</keyword>
<protein>
    <submittedName>
        <fullName evidence="12">SusC/RagA family TonB-linked outer membrane protein</fullName>
    </submittedName>
</protein>
<dbReference type="SUPFAM" id="SSF49464">
    <property type="entry name" value="Carboxypeptidase regulatory domain-like"/>
    <property type="match status" value="1"/>
</dbReference>
<keyword evidence="3 8" id="KW-1134">Transmembrane beta strand</keyword>
<evidence type="ECO:0000256" key="9">
    <source>
        <dbReference type="RuleBase" id="RU003357"/>
    </source>
</evidence>
<comment type="caution">
    <text evidence="12">The sequence shown here is derived from an EMBL/GenBank/DDBJ whole genome shotgun (WGS) entry which is preliminary data.</text>
</comment>
<dbReference type="PROSITE" id="PS52016">
    <property type="entry name" value="TONB_DEPENDENT_REC_3"/>
    <property type="match status" value="1"/>
</dbReference>
<dbReference type="InterPro" id="IPR008969">
    <property type="entry name" value="CarboxyPept-like_regulatory"/>
</dbReference>
<dbReference type="Gene3D" id="2.40.170.20">
    <property type="entry name" value="TonB-dependent receptor, beta-barrel domain"/>
    <property type="match status" value="1"/>
</dbReference>
<dbReference type="Pfam" id="PF07715">
    <property type="entry name" value="Plug"/>
    <property type="match status" value="1"/>
</dbReference>
<accession>A0A8J3BT69</accession>
<evidence type="ECO:0000256" key="5">
    <source>
        <dbReference type="ARBA" id="ARBA00023077"/>
    </source>
</evidence>
<evidence type="ECO:0000256" key="6">
    <source>
        <dbReference type="ARBA" id="ARBA00023136"/>
    </source>
</evidence>
<evidence type="ECO:0000256" key="4">
    <source>
        <dbReference type="ARBA" id="ARBA00022692"/>
    </source>
</evidence>
<evidence type="ECO:0000256" key="7">
    <source>
        <dbReference type="ARBA" id="ARBA00023237"/>
    </source>
</evidence>